<organism evidence="2 3">
    <name type="scientific">Psilocybe cyanescens</name>
    <dbReference type="NCBI Taxonomy" id="93625"/>
    <lineage>
        <taxon>Eukaryota</taxon>
        <taxon>Fungi</taxon>
        <taxon>Dikarya</taxon>
        <taxon>Basidiomycota</taxon>
        <taxon>Agaricomycotina</taxon>
        <taxon>Agaricomycetes</taxon>
        <taxon>Agaricomycetidae</taxon>
        <taxon>Agaricales</taxon>
        <taxon>Agaricineae</taxon>
        <taxon>Strophariaceae</taxon>
        <taxon>Psilocybe</taxon>
    </lineage>
</organism>
<keyword evidence="3" id="KW-1185">Reference proteome</keyword>
<sequence length="165" mass="19169">MLLALSSVFTVIISLVVGIPINNHQKRETMSTTMDMQSFKQMDGNMMELIKDDQNIQRIPSNIWIPPKLLPLGKLYAQIFTRFWLEARPIRLLTKRQHATVYDGFPRHQSEPLRLVPDPHPQIGKLSKSRWAIEHFEAEDVSSMSSREDGGFKLKFYERRSTESN</sequence>
<evidence type="ECO:0008006" key="4">
    <source>
        <dbReference type="Google" id="ProtNLM"/>
    </source>
</evidence>
<evidence type="ECO:0000256" key="1">
    <source>
        <dbReference type="SAM" id="SignalP"/>
    </source>
</evidence>
<name>A0A409WTV7_PSICY</name>
<accession>A0A409WTV7</accession>
<dbReference type="AlphaFoldDB" id="A0A409WTV7"/>
<comment type="caution">
    <text evidence="2">The sequence shown here is derived from an EMBL/GenBank/DDBJ whole genome shotgun (WGS) entry which is preliminary data.</text>
</comment>
<keyword evidence="1" id="KW-0732">Signal</keyword>
<feature type="signal peptide" evidence="1">
    <location>
        <begin position="1"/>
        <end position="18"/>
    </location>
</feature>
<protein>
    <recommendedName>
        <fullName evidence="4">Transmembrane protein</fullName>
    </recommendedName>
</protein>
<dbReference type="EMBL" id="NHYD01003194">
    <property type="protein sequence ID" value="PPQ81963.1"/>
    <property type="molecule type" value="Genomic_DNA"/>
</dbReference>
<reference evidence="2 3" key="1">
    <citation type="journal article" date="2018" name="Evol. Lett.">
        <title>Horizontal gene cluster transfer increased hallucinogenic mushroom diversity.</title>
        <authorList>
            <person name="Reynolds H.T."/>
            <person name="Vijayakumar V."/>
            <person name="Gluck-Thaler E."/>
            <person name="Korotkin H.B."/>
            <person name="Matheny P.B."/>
            <person name="Slot J.C."/>
        </authorList>
    </citation>
    <scope>NUCLEOTIDE SEQUENCE [LARGE SCALE GENOMIC DNA]</scope>
    <source>
        <strain evidence="2 3">2631</strain>
    </source>
</reference>
<feature type="chain" id="PRO_5019084756" description="Transmembrane protein" evidence="1">
    <location>
        <begin position="19"/>
        <end position="165"/>
    </location>
</feature>
<dbReference type="InParanoid" id="A0A409WTV7"/>
<evidence type="ECO:0000313" key="3">
    <source>
        <dbReference type="Proteomes" id="UP000283269"/>
    </source>
</evidence>
<dbReference type="Proteomes" id="UP000283269">
    <property type="component" value="Unassembled WGS sequence"/>
</dbReference>
<evidence type="ECO:0000313" key="2">
    <source>
        <dbReference type="EMBL" id="PPQ81963.1"/>
    </source>
</evidence>
<proteinExistence type="predicted"/>
<gene>
    <name evidence="2" type="ORF">CVT25_014692</name>
</gene>